<dbReference type="RefSeq" id="WP_047263787.1">
    <property type="nucleotide sequence ID" value="NZ_CP004021.1"/>
</dbReference>
<proteinExistence type="predicted"/>
<dbReference type="KEGG" id="lau:G293_00105"/>
<organism evidence="1 2">
    <name type="scientific">Candidatus Liberibacter africanus PTSAPSY</name>
    <dbReference type="NCBI Taxonomy" id="1277257"/>
    <lineage>
        <taxon>Bacteria</taxon>
        <taxon>Pseudomonadati</taxon>
        <taxon>Pseudomonadota</taxon>
        <taxon>Alphaproteobacteria</taxon>
        <taxon>Hyphomicrobiales</taxon>
        <taxon>Rhizobiaceae</taxon>
        <taxon>Liberibacter</taxon>
    </lineage>
</organism>
<accession>A0A0G3I381</accession>
<dbReference type="EMBL" id="CP004021">
    <property type="protein sequence ID" value="AKK19685.1"/>
    <property type="molecule type" value="Genomic_DNA"/>
</dbReference>
<protein>
    <submittedName>
        <fullName evidence="1">Uncharacterized protein</fullName>
    </submittedName>
</protein>
<sequence>MKTLENENKIDRVSSDVNKGQLDLGSVATKLQADINILETKVINIEKKLPLGTAPSFRTQPTVDENSNIDYRIRLFMKSRTNSRCCKFRVSAEKSVGDAVS</sequence>
<keyword evidence="2" id="KW-1185">Reference proteome</keyword>
<evidence type="ECO:0000313" key="2">
    <source>
        <dbReference type="Proteomes" id="UP000035503"/>
    </source>
</evidence>
<dbReference type="Proteomes" id="UP000035503">
    <property type="component" value="Chromosome"/>
</dbReference>
<dbReference type="AlphaFoldDB" id="A0A0G3I381"/>
<gene>
    <name evidence="1" type="ORF">G293_00105</name>
</gene>
<name>A0A0G3I381_LIBAF</name>
<dbReference type="PATRIC" id="fig|1277257.4.peg.23"/>
<reference evidence="1 2" key="1">
    <citation type="journal article" date="2015" name="Genome Announc.">
        <title>Complete Genome Sequence of 'Candidatus Liberibacter africanus,' a Bacterium Associated with Citrus Huanglongbing.</title>
        <authorList>
            <person name="Lin H."/>
            <person name="Pietersen G."/>
            <person name="Han C."/>
            <person name="Read D.A."/>
            <person name="Lou B."/>
            <person name="Gupta G."/>
            <person name="Civerolo E.L."/>
        </authorList>
    </citation>
    <scope>NUCLEOTIDE SEQUENCE [LARGE SCALE GENOMIC DNA]</scope>
    <source>
        <strain evidence="1 2">PTSAPSY</strain>
    </source>
</reference>
<evidence type="ECO:0000313" key="1">
    <source>
        <dbReference type="EMBL" id="AKK19685.1"/>
    </source>
</evidence>